<organism evidence="1 2">
    <name type="scientific">Solanum commersonii</name>
    <name type="common">Commerson's wild potato</name>
    <name type="synonym">Commerson's nightshade</name>
    <dbReference type="NCBI Taxonomy" id="4109"/>
    <lineage>
        <taxon>Eukaryota</taxon>
        <taxon>Viridiplantae</taxon>
        <taxon>Streptophyta</taxon>
        <taxon>Embryophyta</taxon>
        <taxon>Tracheophyta</taxon>
        <taxon>Spermatophyta</taxon>
        <taxon>Magnoliopsida</taxon>
        <taxon>eudicotyledons</taxon>
        <taxon>Gunneridae</taxon>
        <taxon>Pentapetalae</taxon>
        <taxon>asterids</taxon>
        <taxon>lamiids</taxon>
        <taxon>Solanales</taxon>
        <taxon>Solanaceae</taxon>
        <taxon>Solanoideae</taxon>
        <taxon>Solaneae</taxon>
        <taxon>Solanum</taxon>
    </lineage>
</organism>
<dbReference type="AlphaFoldDB" id="A0A9J5YKI9"/>
<proteinExistence type="predicted"/>
<name>A0A9J5YKI9_SOLCO</name>
<keyword evidence="2" id="KW-1185">Reference proteome</keyword>
<protein>
    <submittedName>
        <fullName evidence="1">Uncharacterized protein</fullName>
    </submittedName>
</protein>
<gene>
    <name evidence="1" type="ORF">H5410_032260</name>
</gene>
<evidence type="ECO:0000313" key="1">
    <source>
        <dbReference type="EMBL" id="KAG5600890.1"/>
    </source>
</evidence>
<evidence type="ECO:0000313" key="2">
    <source>
        <dbReference type="Proteomes" id="UP000824120"/>
    </source>
</evidence>
<sequence length="135" mass="15682">MFSHRRKVGLRSLYGRISQIEDMKLPLKWQCNRDRLSSSQKYRNLYLSRLDTIPHYGESQLPTWHSSTGKRKQNNVVRLSIVRKPQQAHLPPPMILTTGGQQLLSIAESHQDLRESHLKLLISHYPCSISHSQLC</sequence>
<dbReference type="EMBL" id="JACXVP010000006">
    <property type="protein sequence ID" value="KAG5600890.1"/>
    <property type="molecule type" value="Genomic_DNA"/>
</dbReference>
<reference evidence="1 2" key="1">
    <citation type="submission" date="2020-09" db="EMBL/GenBank/DDBJ databases">
        <title>De no assembly of potato wild relative species, Solanum commersonii.</title>
        <authorList>
            <person name="Cho K."/>
        </authorList>
    </citation>
    <scope>NUCLEOTIDE SEQUENCE [LARGE SCALE GENOMIC DNA]</scope>
    <source>
        <strain evidence="1">LZ3.2</strain>
        <tissue evidence="1">Leaf</tissue>
    </source>
</reference>
<comment type="caution">
    <text evidence="1">The sequence shown here is derived from an EMBL/GenBank/DDBJ whole genome shotgun (WGS) entry which is preliminary data.</text>
</comment>
<accession>A0A9J5YKI9</accession>
<dbReference type="Proteomes" id="UP000824120">
    <property type="component" value="Chromosome 6"/>
</dbReference>